<keyword evidence="3" id="KW-1185">Reference proteome</keyword>
<organism evidence="2 3">
    <name type="scientific">Fusarium musae</name>
    <dbReference type="NCBI Taxonomy" id="1042133"/>
    <lineage>
        <taxon>Eukaryota</taxon>
        <taxon>Fungi</taxon>
        <taxon>Dikarya</taxon>
        <taxon>Ascomycota</taxon>
        <taxon>Pezizomycotina</taxon>
        <taxon>Sordariomycetes</taxon>
        <taxon>Hypocreomycetidae</taxon>
        <taxon>Hypocreales</taxon>
        <taxon>Nectriaceae</taxon>
        <taxon>Fusarium</taxon>
    </lineage>
</organism>
<dbReference type="RefSeq" id="XP_044685190.1">
    <property type="nucleotide sequence ID" value="XM_044820890.1"/>
</dbReference>
<feature type="compositionally biased region" description="Acidic residues" evidence="1">
    <location>
        <begin position="101"/>
        <end position="119"/>
    </location>
</feature>
<comment type="caution">
    <text evidence="2">The sequence shown here is derived from an EMBL/GenBank/DDBJ whole genome shotgun (WGS) entry which is preliminary data.</text>
</comment>
<gene>
    <name evidence="2" type="ORF">J7337_003172</name>
</gene>
<evidence type="ECO:0008006" key="4">
    <source>
        <dbReference type="Google" id="ProtNLM"/>
    </source>
</evidence>
<accession>A0A9P8DRA5</accession>
<evidence type="ECO:0000313" key="2">
    <source>
        <dbReference type="EMBL" id="KAG9506191.1"/>
    </source>
</evidence>
<feature type="region of interest" description="Disordered" evidence="1">
    <location>
        <begin position="95"/>
        <end position="119"/>
    </location>
</feature>
<dbReference type="AlphaFoldDB" id="A0A9P8DRA5"/>
<evidence type="ECO:0000313" key="3">
    <source>
        <dbReference type="Proteomes" id="UP000827133"/>
    </source>
</evidence>
<evidence type="ECO:0000256" key="1">
    <source>
        <dbReference type="SAM" id="MobiDB-lite"/>
    </source>
</evidence>
<dbReference type="PANTHER" id="PTHR35391">
    <property type="entry name" value="C2H2-TYPE DOMAIN-CONTAINING PROTEIN-RELATED"/>
    <property type="match status" value="1"/>
</dbReference>
<name>A0A9P8DRA5_9HYPO</name>
<dbReference type="GeneID" id="68311029"/>
<sequence>MPKSIDQLVAGCARGFERLEQKPRYPTIVSVTKPDEIARFKTLLSRFNRWTRNAETHSLDQALQDNTRIKLQVIRLLSHIQRLLRDAHDITVGDQVPWDQVDNDEDSQSDDEREILENPPETEMEQILTHIADAIDNLLYLIPPLRRRLINVGTTDEPSLFETFDTQHVRSKYPEIDPIVAERLGKAISARRQLLKLMQDNQSYYFHSRKIPIPELELLAEQITPEDPTHTNNKGNEVGLEISSVTSCSAEDDGRASRVPVLPQEATQGNSFRCVYCQVIINVSSKVEWK</sequence>
<dbReference type="Proteomes" id="UP000827133">
    <property type="component" value="Unassembled WGS sequence"/>
</dbReference>
<proteinExistence type="predicted"/>
<dbReference type="KEGG" id="fmu:J7337_003172"/>
<dbReference type="EMBL" id="JAHBCI010000002">
    <property type="protein sequence ID" value="KAG9506191.1"/>
    <property type="molecule type" value="Genomic_DNA"/>
</dbReference>
<protein>
    <recommendedName>
        <fullName evidence="4">Prion-inhibition and propagation HeLo domain-containing protein</fullName>
    </recommendedName>
</protein>
<dbReference type="PANTHER" id="PTHR35391:SF5">
    <property type="entry name" value="DUF6590 DOMAIN-CONTAINING PROTEIN"/>
    <property type="match status" value="1"/>
</dbReference>
<reference evidence="2" key="1">
    <citation type="journal article" date="2021" name="Mol. Plant Microbe Interact.">
        <title>Telomere to telomere genome assembly of Fusarium musae F31, causal agent of crown rot disease of banana.</title>
        <authorList>
            <person name="Degradi L."/>
            <person name="Tava V."/>
            <person name="Kunova A."/>
            <person name="Cortesi P."/>
            <person name="Saracchi M."/>
            <person name="Pasquali M."/>
        </authorList>
    </citation>
    <scope>NUCLEOTIDE SEQUENCE</scope>
    <source>
        <strain evidence="2">F31</strain>
    </source>
</reference>